<name>A0A7Y2RI27_9GAMM</name>
<dbReference type="InterPro" id="IPR036188">
    <property type="entry name" value="FAD/NAD-bd_sf"/>
</dbReference>
<dbReference type="PANTHER" id="PTHR43872:SF1">
    <property type="entry name" value="MONOOXYGENASE, PUTATIVE (AFU_ORTHOLOGUE AFUA_8G02570)-RELATED"/>
    <property type="match status" value="1"/>
</dbReference>
<dbReference type="FunFam" id="3.50.50.60:FF:000213">
    <property type="entry name" value="FAD-containing monooxygenase EthA"/>
    <property type="match status" value="1"/>
</dbReference>
<comment type="pathway">
    <text evidence="3">Hydrocarbon metabolism; alkane degradation.</text>
</comment>
<evidence type="ECO:0000256" key="10">
    <source>
        <dbReference type="ARBA" id="ARBA00022989"/>
    </source>
</evidence>
<dbReference type="GO" id="GO:0050660">
    <property type="term" value="F:flavin adenine dinucleotide binding"/>
    <property type="evidence" value="ECO:0007669"/>
    <property type="project" value="InterPro"/>
</dbReference>
<dbReference type="FunFam" id="3.50.50.60:FF:000228">
    <property type="entry name" value="FAD-containing monooxygenase EthA"/>
    <property type="match status" value="1"/>
</dbReference>
<evidence type="ECO:0000313" key="15">
    <source>
        <dbReference type="EMBL" id="NNH78866.1"/>
    </source>
</evidence>
<proteinExistence type="inferred from homology"/>
<evidence type="ECO:0000256" key="12">
    <source>
        <dbReference type="ARBA" id="ARBA00023033"/>
    </source>
</evidence>
<evidence type="ECO:0000256" key="11">
    <source>
        <dbReference type="ARBA" id="ARBA00023002"/>
    </source>
</evidence>
<dbReference type="FunFam" id="3.50.50.60:FF:000191">
    <property type="entry name" value="Monooxygenase ethA"/>
    <property type="match status" value="1"/>
</dbReference>
<dbReference type="EMBL" id="JABERL010000057">
    <property type="protein sequence ID" value="NNH78866.1"/>
    <property type="molecule type" value="Genomic_DNA"/>
</dbReference>
<evidence type="ECO:0000256" key="9">
    <source>
        <dbReference type="ARBA" id="ARBA00022857"/>
    </source>
</evidence>
<dbReference type="GO" id="GO:0043448">
    <property type="term" value="P:alkane catabolic process"/>
    <property type="evidence" value="ECO:0007669"/>
    <property type="project" value="UniProtKB-ARBA"/>
</dbReference>
<dbReference type="InterPro" id="IPR051820">
    <property type="entry name" value="FAD-binding_MO"/>
</dbReference>
<dbReference type="GO" id="GO:0005886">
    <property type="term" value="C:plasma membrane"/>
    <property type="evidence" value="ECO:0007669"/>
    <property type="project" value="UniProtKB-SubCell"/>
</dbReference>
<comment type="subcellular location">
    <subcellularLocation>
        <location evidence="2">Cell membrane</location>
        <topology evidence="2">Single-pass membrane protein</topology>
    </subcellularLocation>
</comment>
<evidence type="ECO:0000256" key="1">
    <source>
        <dbReference type="ARBA" id="ARBA00001974"/>
    </source>
</evidence>
<keyword evidence="7" id="KW-0812">Transmembrane</keyword>
<keyword evidence="12" id="KW-0503">Monooxygenase</keyword>
<dbReference type="AlphaFoldDB" id="A0A7Y2RI27"/>
<dbReference type="GO" id="GO:0004499">
    <property type="term" value="F:N,N-dimethylaniline monooxygenase activity"/>
    <property type="evidence" value="ECO:0007669"/>
    <property type="project" value="InterPro"/>
</dbReference>
<accession>A0A7Y2RI27</accession>
<keyword evidence="11" id="KW-0560">Oxidoreductase</keyword>
<evidence type="ECO:0000256" key="3">
    <source>
        <dbReference type="ARBA" id="ARBA00004933"/>
    </source>
</evidence>
<evidence type="ECO:0000256" key="4">
    <source>
        <dbReference type="ARBA" id="ARBA00010139"/>
    </source>
</evidence>
<evidence type="ECO:0000256" key="14">
    <source>
        <dbReference type="ARBA" id="ARBA00070419"/>
    </source>
</evidence>
<keyword evidence="13" id="KW-0472">Membrane</keyword>
<keyword evidence="5" id="KW-1003">Cell membrane</keyword>
<keyword evidence="9" id="KW-0521">NADP</keyword>
<protein>
    <recommendedName>
        <fullName evidence="14">Probable FAD-binding monooxygenase AlmA</fullName>
    </recommendedName>
</protein>
<evidence type="ECO:0000313" key="16">
    <source>
        <dbReference type="Proteomes" id="UP000569202"/>
    </source>
</evidence>
<evidence type="ECO:0000256" key="13">
    <source>
        <dbReference type="ARBA" id="ARBA00023136"/>
    </source>
</evidence>
<evidence type="ECO:0000256" key="2">
    <source>
        <dbReference type="ARBA" id="ARBA00004162"/>
    </source>
</evidence>
<comment type="cofactor">
    <cofactor evidence="1">
        <name>FAD</name>
        <dbReference type="ChEBI" id="CHEBI:57692"/>
    </cofactor>
</comment>
<keyword evidence="8" id="KW-0274">FAD</keyword>
<evidence type="ECO:0000256" key="7">
    <source>
        <dbReference type="ARBA" id="ARBA00022692"/>
    </source>
</evidence>
<evidence type="ECO:0000256" key="8">
    <source>
        <dbReference type="ARBA" id="ARBA00022827"/>
    </source>
</evidence>
<comment type="caution">
    <text evidence="15">The sequence shown here is derived from an EMBL/GenBank/DDBJ whole genome shotgun (WGS) entry which is preliminary data.</text>
</comment>
<dbReference type="InterPro" id="IPR020946">
    <property type="entry name" value="Flavin_mOase-like"/>
</dbReference>
<dbReference type="GO" id="GO:0050661">
    <property type="term" value="F:NADP binding"/>
    <property type="evidence" value="ECO:0007669"/>
    <property type="project" value="InterPro"/>
</dbReference>
<sequence>MEKHIDILIVGAGISGIGLAAHLSKNCPQRQFDIIERRESFGGTWDLFKYPGIRSDSDMSTFGFNFKPWQKANVLADGASIKGYLSEVVDEYQLKSKIHFKHRVLSANYDSSISKWVVQIEDENQKQQTWIANFVLGCTGYYNYDQGFQPDFPNQAAFKGQFIHPQHWPENFDYTGKKVVIIGSGATAITLVPAMAKGGAAHVTMLQRSPTYIASIPSVDFVYDKMRKVLPEDLAYKLTRARNIGMQRAIYALAQKQPKLLRKFLLKSIEMQLKGKVDMKHFTPSYNPWDQRLCVVPDGDLFKILRSGKASVETDQIEKFTETGIQLRSGQHLEADIIVSATGLQIQILGGIKATIDGKPIDTSKHMLYQGIMVSDVPNMAMIIGYINASWTLKVDIAADYICRLINYMDKNGYDQVIAQGDQTELMEDTVMGSLSSGYIARAVDVMPKQGKHAPWNVTNNYLADRKVLKNAKFEDSVLKFQKHTGVDSRKPKLVS</sequence>
<keyword evidence="6" id="KW-0285">Flavoprotein</keyword>
<reference evidence="15 16" key="1">
    <citation type="submission" date="2020-04" db="EMBL/GenBank/DDBJ databases">
        <title>Acinetobacter Taxon 24.</title>
        <authorList>
            <person name="Nemec A."/>
            <person name="Radolfova-Krizova L."/>
            <person name="Higgins P.G."/>
            <person name="Spanelova P."/>
        </authorList>
    </citation>
    <scope>NUCLEOTIDE SEQUENCE [LARGE SCALE GENOMIC DNA]</scope>
    <source>
        <strain evidence="15 16">ANC 5380</strain>
    </source>
</reference>
<dbReference type="Pfam" id="PF00743">
    <property type="entry name" value="FMO-like"/>
    <property type="match status" value="1"/>
</dbReference>
<evidence type="ECO:0000256" key="6">
    <source>
        <dbReference type="ARBA" id="ARBA00022630"/>
    </source>
</evidence>
<dbReference type="RefSeq" id="WP_171541061.1">
    <property type="nucleotide sequence ID" value="NZ_JABERL010000057.1"/>
</dbReference>
<dbReference type="PANTHER" id="PTHR43872">
    <property type="entry name" value="MONOOXYGENASE, PUTATIVE (AFU_ORTHOLOGUE AFUA_8G02570)-RELATED"/>
    <property type="match status" value="1"/>
</dbReference>
<dbReference type="SUPFAM" id="SSF51905">
    <property type="entry name" value="FAD/NAD(P)-binding domain"/>
    <property type="match status" value="2"/>
</dbReference>
<comment type="similarity">
    <text evidence="4">Belongs to the FAD-binding monooxygenase family.</text>
</comment>
<dbReference type="Proteomes" id="UP000569202">
    <property type="component" value="Unassembled WGS sequence"/>
</dbReference>
<organism evidence="15 16">
    <name type="scientific">Acinetobacter terrae</name>
    <dbReference type="NCBI Taxonomy" id="2731247"/>
    <lineage>
        <taxon>Bacteria</taxon>
        <taxon>Pseudomonadati</taxon>
        <taxon>Pseudomonadota</taxon>
        <taxon>Gammaproteobacteria</taxon>
        <taxon>Moraxellales</taxon>
        <taxon>Moraxellaceae</taxon>
        <taxon>Acinetobacter</taxon>
        <taxon>Acinetobacter Taxon 24</taxon>
    </lineage>
</organism>
<keyword evidence="10" id="KW-1133">Transmembrane helix</keyword>
<evidence type="ECO:0000256" key="5">
    <source>
        <dbReference type="ARBA" id="ARBA00022475"/>
    </source>
</evidence>
<gene>
    <name evidence="15" type="ORF">HLH17_14680</name>
</gene>
<dbReference type="Gene3D" id="3.50.50.60">
    <property type="entry name" value="FAD/NAD(P)-binding domain"/>
    <property type="match status" value="3"/>
</dbReference>